<reference evidence="2" key="1">
    <citation type="submission" date="2016-10" db="EMBL/GenBank/DDBJ databases">
        <authorList>
            <person name="Varghese N."/>
            <person name="Submissions S."/>
        </authorList>
    </citation>
    <scope>NUCLEOTIDE SEQUENCE [LARGE SCALE GENOMIC DNA]</scope>
    <source>
        <strain evidence="2">CGMCC 1.3566</strain>
    </source>
</reference>
<protein>
    <submittedName>
        <fullName evidence="1">Uncharacterized protein</fullName>
    </submittedName>
</protein>
<dbReference type="EMBL" id="FOHJ01000016">
    <property type="protein sequence ID" value="SEU04977.1"/>
    <property type="molecule type" value="Genomic_DNA"/>
</dbReference>
<proteinExistence type="predicted"/>
<dbReference type="Proteomes" id="UP000199095">
    <property type="component" value="Unassembled WGS sequence"/>
</dbReference>
<accession>A0A1I0J5U7</accession>
<evidence type="ECO:0000313" key="1">
    <source>
        <dbReference type="EMBL" id="SEU04977.1"/>
    </source>
</evidence>
<dbReference type="AlphaFoldDB" id="A0A1I0J5U7"/>
<gene>
    <name evidence="1" type="ORF">SAMN05421676_11617</name>
</gene>
<keyword evidence="2" id="KW-1185">Reference proteome</keyword>
<sequence length="33" mass="3786">MGKGRANFRSFQGPRTIGFVLNVEKDNNNVKQY</sequence>
<evidence type="ECO:0000313" key="2">
    <source>
        <dbReference type="Proteomes" id="UP000199095"/>
    </source>
</evidence>
<name>A0A1I0J5U7_9BACI</name>
<organism evidence="1 2">
    <name type="scientific">Salinibacillus kushneri</name>
    <dbReference type="NCBI Taxonomy" id="237682"/>
    <lineage>
        <taxon>Bacteria</taxon>
        <taxon>Bacillati</taxon>
        <taxon>Bacillota</taxon>
        <taxon>Bacilli</taxon>
        <taxon>Bacillales</taxon>
        <taxon>Bacillaceae</taxon>
        <taxon>Salinibacillus</taxon>
    </lineage>
</organism>